<dbReference type="GO" id="GO:0008483">
    <property type="term" value="F:transaminase activity"/>
    <property type="evidence" value="ECO:0007669"/>
    <property type="project" value="TreeGrafter"/>
</dbReference>
<dbReference type="InterPro" id="IPR015421">
    <property type="entry name" value="PyrdxlP-dep_Trfase_major"/>
</dbReference>
<dbReference type="Gene3D" id="3.90.1150.10">
    <property type="entry name" value="Aspartate Aminotransferase, domain 1"/>
    <property type="match status" value="1"/>
</dbReference>
<dbReference type="GO" id="GO:0030170">
    <property type="term" value="F:pyridoxal phosphate binding"/>
    <property type="evidence" value="ECO:0007669"/>
    <property type="project" value="TreeGrafter"/>
</dbReference>
<dbReference type="SUPFAM" id="SSF53383">
    <property type="entry name" value="PLP-dependent transferases"/>
    <property type="match status" value="1"/>
</dbReference>
<dbReference type="EMBL" id="UOFE01000031">
    <property type="protein sequence ID" value="VAW52977.1"/>
    <property type="molecule type" value="Genomic_DNA"/>
</dbReference>
<dbReference type="PANTHER" id="PTHR30244">
    <property type="entry name" value="TRANSAMINASE"/>
    <property type="match status" value="1"/>
</dbReference>
<organism evidence="1">
    <name type="scientific">hydrothermal vent metagenome</name>
    <dbReference type="NCBI Taxonomy" id="652676"/>
    <lineage>
        <taxon>unclassified sequences</taxon>
        <taxon>metagenomes</taxon>
        <taxon>ecological metagenomes</taxon>
    </lineage>
</organism>
<dbReference type="PANTHER" id="PTHR30244:SF34">
    <property type="entry name" value="DTDP-4-AMINO-4,6-DIDEOXYGALACTOSE TRANSAMINASE"/>
    <property type="match status" value="1"/>
</dbReference>
<dbReference type="Pfam" id="PF01041">
    <property type="entry name" value="DegT_DnrJ_EryC1"/>
    <property type="match status" value="2"/>
</dbReference>
<gene>
    <name evidence="1" type="ORF">MNBD_GAMMA05-1906</name>
</gene>
<dbReference type="GO" id="GO:0000271">
    <property type="term" value="P:polysaccharide biosynthetic process"/>
    <property type="evidence" value="ECO:0007669"/>
    <property type="project" value="TreeGrafter"/>
</dbReference>
<proteinExistence type="predicted"/>
<dbReference type="InterPro" id="IPR015424">
    <property type="entry name" value="PyrdxlP-dep_Trfase"/>
</dbReference>
<evidence type="ECO:0000313" key="1">
    <source>
        <dbReference type="EMBL" id="VAW52977.1"/>
    </source>
</evidence>
<dbReference type="Gene3D" id="3.40.640.10">
    <property type="entry name" value="Type I PLP-dependent aspartate aminotransferase-like (Major domain)"/>
    <property type="match status" value="1"/>
</dbReference>
<sequence length="398" mass="43533">MSMFYHLPPVGNSVCLSKEAGDSMSVLFPGYKTQYYHSGTAALSAAIVTAIKQQGIKVPDIKTPEIILPAYACPDLLSAIFYAGAKPVLVDIEADRPWLDLSSLRAAITENTAAIIGVNLFGILERWSQLRDIANQNNVILIEDSAQYFPVDNKAYDWQGDLVVISFGRGKPVSLLGGGAVLVKNKVLSTALSTVLSEGLQLPLSMVSGFAQRVSYGLKTRLYNAMISPYLYWLPQLLPFLHLGETRYHVLAEIERMDAVRQGLLAANIKCYQSDVAALACCDKISTKLDSLGQIINGQIINLPRACEAEAEDRLLRYPVLVPVESRNQIYLKLQQAGLGVSILYPSSLPNIDGVSEVMGNEQTFPNADRFASQLITLPTHANVSDSDIDKMRLILSQ</sequence>
<reference evidence="1" key="1">
    <citation type="submission" date="2018-06" db="EMBL/GenBank/DDBJ databases">
        <authorList>
            <person name="Zhirakovskaya E."/>
        </authorList>
    </citation>
    <scope>NUCLEOTIDE SEQUENCE</scope>
</reference>
<dbReference type="AlphaFoldDB" id="A0A3B0WQJ3"/>
<name>A0A3B0WQJ3_9ZZZZ</name>
<protein>
    <recommendedName>
        <fullName evidence="2">DegT/DnrJ/EryC1/StrS aminotransferase</fullName>
    </recommendedName>
</protein>
<evidence type="ECO:0008006" key="2">
    <source>
        <dbReference type="Google" id="ProtNLM"/>
    </source>
</evidence>
<dbReference type="InterPro" id="IPR015422">
    <property type="entry name" value="PyrdxlP-dep_Trfase_small"/>
</dbReference>
<dbReference type="InterPro" id="IPR000653">
    <property type="entry name" value="DegT/StrS_aminotransferase"/>
</dbReference>
<accession>A0A3B0WQJ3</accession>